<gene>
    <name evidence="1" type="ORF">BS47DRAFT_1386451</name>
</gene>
<evidence type="ECO:0000313" key="1">
    <source>
        <dbReference type="EMBL" id="KAF9503453.1"/>
    </source>
</evidence>
<sequence length="378" mass="40513">MATSDTFTIPEAKIGCFLDVGPPMSSQGEMGTYLALTGNSIAGDGTWLLYSVRRADFLPPSFYTLDYSGAFLSFSNKSGTNPDCSSGVTSVLVNKGPADERPNWSSSMPAETPSLLWSPSEKNIGGFVLGNTPNSGVPALSAEEALARFEARVKGKGGVWFKCKLCNPRDVVNTSYTRFQLVGKSDSENFPRHLGNSRIGVAQVASIIIPQNSRLAMENPSHGLHICTGNGGATEGDATVTTVGGRGGDVLLSHSSTNNVQTVNVYHLYGHNLGMPIVDAPLGLGIHIFCRHGVLELRVRSSSSLVYFLSSLGSATMLRSCHAQRIGGDLEDVQTTLQVPTFVQLNKMLDSSMSYAMIQRRMHRFTSRSSARGYSSSI</sequence>
<evidence type="ECO:0000313" key="2">
    <source>
        <dbReference type="Proteomes" id="UP000886523"/>
    </source>
</evidence>
<name>A0A9P6DLV4_9AGAM</name>
<reference evidence="1" key="1">
    <citation type="journal article" date="2020" name="Nat. Commun.">
        <title>Large-scale genome sequencing of mycorrhizal fungi provides insights into the early evolution of symbiotic traits.</title>
        <authorList>
            <person name="Miyauchi S."/>
            <person name="Kiss E."/>
            <person name="Kuo A."/>
            <person name="Drula E."/>
            <person name="Kohler A."/>
            <person name="Sanchez-Garcia M."/>
            <person name="Morin E."/>
            <person name="Andreopoulos B."/>
            <person name="Barry K.W."/>
            <person name="Bonito G."/>
            <person name="Buee M."/>
            <person name="Carver A."/>
            <person name="Chen C."/>
            <person name="Cichocki N."/>
            <person name="Clum A."/>
            <person name="Culley D."/>
            <person name="Crous P.W."/>
            <person name="Fauchery L."/>
            <person name="Girlanda M."/>
            <person name="Hayes R.D."/>
            <person name="Keri Z."/>
            <person name="LaButti K."/>
            <person name="Lipzen A."/>
            <person name="Lombard V."/>
            <person name="Magnuson J."/>
            <person name="Maillard F."/>
            <person name="Murat C."/>
            <person name="Nolan M."/>
            <person name="Ohm R.A."/>
            <person name="Pangilinan J."/>
            <person name="Pereira M.F."/>
            <person name="Perotto S."/>
            <person name="Peter M."/>
            <person name="Pfister S."/>
            <person name="Riley R."/>
            <person name="Sitrit Y."/>
            <person name="Stielow J.B."/>
            <person name="Szollosi G."/>
            <person name="Zifcakova L."/>
            <person name="Stursova M."/>
            <person name="Spatafora J.W."/>
            <person name="Tedersoo L."/>
            <person name="Vaario L.M."/>
            <person name="Yamada A."/>
            <person name="Yan M."/>
            <person name="Wang P."/>
            <person name="Xu J."/>
            <person name="Bruns T."/>
            <person name="Baldrian P."/>
            <person name="Vilgalys R."/>
            <person name="Dunand C."/>
            <person name="Henrissat B."/>
            <person name="Grigoriev I.V."/>
            <person name="Hibbett D."/>
            <person name="Nagy L.G."/>
            <person name="Martin F.M."/>
        </authorList>
    </citation>
    <scope>NUCLEOTIDE SEQUENCE</scope>
    <source>
        <strain evidence="1">UP504</strain>
    </source>
</reference>
<dbReference type="AlphaFoldDB" id="A0A9P6DLV4"/>
<organism evidence="1 2">
    <name type="scientific">Hydnum rufescens UP504</name>
    <dbReference type="NCBI Taxonomy" id="1448309"/>
    <lineage>
        <taxon>Eukaryota</taxon>
        <taxon>Fungi</taxon>
        <taxon>Dikarya</taxon>
        <taxon>Basidiomycota</taxon>
        <taxon>Agaricomycotina</taxon>
        <taxon>Agaricomycetes</taxon>
        <taxon>Cantharellales</taxon>
        <taxon>Hydnaceae</taxon>
        <taxon>Hydnum</taxon>
    </lineage>
</organism>
<dbReference type="EMBL" id="MU129355">
    <property type="protein sequence ID" value="KAF9503453.1"/>
    <property type="molecule type" value="Genomic_DNA"/>
</dbReference>
<comment type="caution">
    <text evidence="1">The sequence shown here is derived from an EMBL/GenBank/DDBJ whole genome shotgun (WGS) entry which is preliminary data.</text>
</comment>
<keyword evidence="2" id="KW-1185">Reference proteome</keyword>
<dbReference type="Proteomes" id="UP000886523">
    <property type="component" value="Unassembled WGS sequence"/>
</dbReference>
<proteinExistence type="predicted"/>
<accession>A0A9P6DLV4</accession>
<protein>
    <submittedName>
        <fullName evidence="1">Uncharacterized protein</fullName>
    </submittedName>
</protein>